<evidence type="ECO:0000259" key="2">
    <source>
        <dbReference type="SMART" id="SM00470"/>
    </source>
</evidence>
<dbReference type="SUPFAM" id="SSF109709">
    <property type="entry name" value="KorB DNA-binding domain-like"/>
    <property type="match status" value="1"/>
</dbReference>
<dbReference type="Gene3D" id="1.10.10.2830">
    <property type="match status" value="1"/>
</dbReference>
<organism evidence="3 4">
    <name type="scientific">Modestobacter muralis</name>
    <dbReference type="NCBI Taxonomy" id="1608614"/>
    <lineage>
        <taxon>Bacteria</taxon>
        <taxon>Bacillati</taxon>
        <taxon>Actinomycetota</taxon>
        <taxon>Actinomycetes</taxon>
        <taxon>Geodermatophilales</taxon>
        <taxon>Geodermatophilaceae</taxon>
        <taxon>Modestobacter</taxon>
    </lineage>
</organism>
<dbReference type="EMBL" id="JAAGWB010000071">
    <property type="protein sequence ID" value="NEN53481.1"/>
    <property type="molecule type" value="Genomic_DNA"/>
</dbReference>
<evidence type="ECO:0000313" key="4">
    <source>
        <dbReference type="Proteomes" id="UP000471152"/>
    </source>
</evidence>
<dbReference type="Proteomes" id="UP000471152">
    <property type="component" value="Unassembled WGS sequence"/>
</dbReference>
<dbReference type="AlphaFoldDB" id="A0A6P0HCC4"/>
<evidence type="ECO:0000256" key="1">
    <source>
        <dbReference type="SAM" id="MobiDB-lite"/>
    </source>
</evidence>
<comment type="caution">
    <text evidence="3">The sequence shown here is derived from an EMBL/GenBank/DDBJ whole genome shotgun (WGS) entry which is preliminary data.</text>
</comment>
<dbReference type="SUPFAM" id="SSF110849">
    <property type="entry name" value="ParB/Sulfiredoxin"/>
    <property type="match status" value="1"/>
</dbReference>
<feature type="region of interest" description="Disordered" evidence="1">
    <location>
        <begin position="505"/>
        <end position="537"/>
    </location>
</feature>
<reference evidence="3 4" key="1">
    <citation type="submission" date="2020-02" db="EMBL/GenBank/DDBJ databases">
        <title>The WGS of Modestobacter muralis DSM 100205.</title>
        <authorList>
            <person name="Jiang Z."/>
        </authorList>
    </citation>
    <scope>NUCLEOTIDE SEQUENCE [LARGE SCALE GENOMIC DNA]</scope>
    <source>
        <strain evidence="3 4">DSM 100205</strain>
    </source>
</reference>
<sequence length="537" mass="55521">MTAVLPEQIAEGAGTEQQQTQHEATSANSPESDGTGEGTGSAHELKWLDPATLRVHPRNVRDDLGDLTGLAASITAQGVLEALTVVPHTDADGVPGYQLVAGHRRAAAAVMARAVAVACIVRHDLAATEEDRAGQAAHVGAMLAENLHRAGLSAVEEARGVQAMLDLGESVTKVAKGTGLGRKRIAKAAGVGRLDTATAAAVTAADLTLDQAAAVAVYADDEATVGTLIEAAEKGPGHFAHAVTRAKQSREAAEKAAALTAELIAAGRKVLTPAEGQEATRINQLSHEGEPLTAENHTACPGSAAYVTQGWQGVVEVCTDPAKYGHASRYGGGQLTAGTGELSEAEKAAATEARRATIAGNRNMAAANETRREWVRTMLGRRTAPKGALRFAVETMTSDPRSLSRWLSGQSNTAQDGASADLGIEAPGLFQTVKGKPTLTSGEQVPDARLVVQLLAHVAGGIESGMHKGTWRNPTAADARWLRFLTGCGYTLAEVEEGIIAAVEARTSGQAEDADTDADTSTDEDADEDDDEDPAGA</sequence>
<feature type="domain" description="ParB-like N-terminal" evidence="2">
    <location>
        <begin position="46"/>
        <end position="140"/>
    </location>
</feature>
<gene>
    <name evidence="3" type="ORF">G3R41_21495</name>
</gene>
<feature type="compositionally biased region" description="Polar residues" evidence="1">
    <location>
        <begin position="15"/>
        <end position="32"/>
    </location>
</feature>
<dbReference type="Pfam" id="PF02195">
    <property type="entry name" value="ParB_N"/>
    <property type="match status" value="1"/>
</dbReference>
<dbReference type="Gene3D" id="3.90.1530.30">
    <property type="match status" value="1"/>
</dbReference>
<dbReference type="GO" id="GO:0005694">
    <property type="term" value="C:chromosome"/>
    <property type="evidence" value="ECO:0007669"/>
    <property type="project" value="TreeGrafter"/>
</dbReference>
<protein>
    <submittedName>
        <fullName evidence="3">ParB N-terminal domain-containing protein</fullName>
    </submittedName>
</protein>
<name>A0A6P0HCC4_9ACTN</name>
<dbReference type="InterPro" id="IPR003115">
    <property type="entry name" value="ParB_N"/>
</dbReference>
<proteinExistence type="predicted"/>
<dbReference type="PANTHER" id="PTHR33375:SF1">
    <property type="entry name" value="CHROMOSOME-PARTITIONING PROTEIN PARB-RELATED"/>
    <property type="match status" value="1"/>
</dbReference>
<dbReference type="InterPro" id="IPR036086">
    <property type="entry name" value="ParB/Sulfiredoxin_sf"/>
</dbReference>
<evidence type="ECO:0000313" key="3">
    <source>
        <dbReference type="EMBL" id="NEN53481.1"/>
    </source>
</evidence>
<dbReference type="SMART" id="SM00470">
    <property type="entry name" value="ParB"/>
    <property type="match status" value="1"/>
</dbReference>
<dbReference type="GO" id="GO:0007059">
    <property type="term" value="P:chromosome segregation"/>
    <property type="evidence" value="ECO:0007669"/>
    <property type="project" value="TreeGrafter"/>
</dbReference>
<accession>A0A6P0HCC4</accession>
<dbReference type="InterPro" id="IPR050336">
    <property type="entry name" value="Chromosome_partition/occlusion"/>
</dbReference>
<dbReference type="PANTHER" id="PTHR33375">
    <property type="entry name" value="CHROMOSOME-PARTITIONING PROTEIN PARB-RELATED"/>
    <property type="match status" value="1"/>
</dbReference>
<feature type="region of interest" description="Disordered" evidence="1">
    <location>
        <begin position="1"/>
        <end position="42"/>
    </location>
</feature>
<feature type="compositionally biased region" description="Acidic residues" evidence="1">
    <location>
        <begin position="512"/>
        <end position="537"/>
    </location>
</feature>